<name>A0A7J2TKA3_ARCFL</name>
<proteinExistence type="predicted"/>
<dbReference type="InterPro" id="IPR052513">
    <property type="entry name" value="Thioester_dehydratase-like"/>
</dbReference>
<dbReference type="EMBL" id="DSLA01000075">
    <property type="protein sequence ID" value="HEH35462.1"/>
    <property type="molecule type" value="Genomic_DNA"/>
</dbReference>
<dbReference type="Gene3D" id="6.10.30.10">
    <property type="match status" value="1"/>
</dbReference>
<dbReference type="Pfam" id="PF01796">
    <property type="entry name" value="OB_ChsH2_C"/>
    <property type="match status" value="1"/>
</dbReference>
<dbReference type="SUPFAM" id="SSF50249">
    <property type="entry name" value="Nucleic acid-binding proteins"/>
    <property type="match status" value="1"/>
</dbReference>
<evidence type="ECO:0000313" key="2">
    <source>
        <dbReference type="EMBL" id="HEH35462.1"/>
    </source>
</evidence>
<reference evidence="2" key="1">
    <citation type="journal article" date="2020" name="mSystems">
        <title>Genome- and Community-Level Interaction Insights into Carbon Utilization and Element Cycling Functions of Hydrothermarchaeota in Hydrothermal Sediment.</title>
        <authorList>
            <person name="Zhou Z."/>
            <person name="Liu Y."/>
            <person name="Xu W."/>
            <person name="Pan J."/>
            <person name="Luo Z.H."/>
            <person name="Li M."/>
        </authorList>
    </citation>
    <scope>NUCLEOTIDE SEQUENCE [LARGE SCALE GENOMIC DNA]</scope>
    <source>
        <strain evidence="2">SpSt-26</strain>
    </source>
</reference>
<evidence type="ECO:0000259" key="1">
    <source>
        <dbReference type="Pfam" id="PF01796"/>
    </source>
</evidence>
<accession>A0A7J2TKA3</accession>
<protein>
    <submittedName>
        <fullName evidence="2">Zn-ribbon domain-containing OB-fold protein</fullName>
    </submittedName>
</protein>
<dbReference type="InterPro" id="IPR012340">
    <property type="entry name" value="NA-bd_OB-fold"/>
</dbReference>
<organism evidence="2">
    <name type="scientific">Archaeoglobus fulgidus</name>
    <dbReference type="NCBI Taxonomy" id="2234"/>
    <lineage>
        <taxon>Archaea</taxon>
        <taxon>Methanobacteriati</taxon>
        <taxon>Methanobacteriota</taxon>
        <taxon>Archaeoglobi</taxon>
        <taxon>Archaeoglobales</taxon>
        <taxon>Archaeoglobaceae</taxon>
        <taxon>Archaeoglobus</taxon>
    </lineage>
</organism>
<dbReference type="AlphaFoldDB" id="A0A7J2TKA3"/>
<dbReference type="PANTHER" id="PTHR34075">
    <property type="entry name" value="BLR3430 PROTEIN"/>
    <property type="match status" value="1"/>
</dbReference>
<sequence length="130" mass="14866">MIVESRELKLKHRIPVSRIANYWKGLEQGKVYKSVCNCGKSYYPPRAECVCGNQTEWVEIAGKGVVECFTIVHSIPACFEWSKPYRIVIARFGDVRVMGWCEDEVSVGDEVQIFTAKDGSGIWKVWFRKG</sequence>
<dbReference type="PANTHER" id="PTHR34075:SF5">
    <property type="entry name" value="BLR3430 PROTEIN"/>
    <property type="match status" value="1"/>
</dbReference>
<gene>
    <name evidence="2" type="ORF">ENP88_04800</name>
</gene>
<dbReference type="InterPro" id="IPR002878">
    <property type="entry name" value="ChsH2_C"/>
</dbReference>
<comment type="caution">
    <text evidence="2">The sequence shown here is derived from an EMBL/GenBank/DDBJ whole genome shotgun (WGS) entry which is preliminary data.</text>
</comment>
<feature type="domain" description="ChsH2 C-terminal OB-fold" evidence="1">
    <location>
        <begin position="57"/>
        <end position="113"/>
    </location>
</feature>